<evidence type="ECO:0000313" key="2">
    <source>
        <dbReference type="Proteomes" id="UP001629536"/>
    </source>
</evidence>
<accession>A0ABW9F6E2</accession>
<dbReference type="EMBL" id="JBFNFH010000004">
    <property type="protein sequence ID" value="MFM1524625.1"/>
    <property type="molecule type" value="Genomic_DNA"/>
</dbReference>
<organism evidence="1 2">
    <name type="scientific">Helcococcus bovis</name>
    <dbReference type="NCBI Taxonomy" id="3153252"/>
    <lineage>
        <taxon>Bacteria</taxon>
        <taxon>Bacillati</taxon>
        <taxon>Bacillota</taxon>
        <taxon>Tissierellia</taxon>
        <taxon>Tissierellales</taxon>
        <taxon>Peptoniphilaceae</taxon>
        <taxon>Helcococcus</taxon>
    </lineage>
</organism>
<dbReference type="Proteomes" id="UP001629536">
    <property type="component" value="Unassembled WGS sequence"/>
</dbReference>
<name>A0ABW9F6E2_9FIRM</name>
<sequence length="62" mass="7312">MYDEGIDKPIAIDAHVVYEYPLDTAITKLDTRIYSRSEIEQYMKENNIEDQTILADLIEEFK</sequence>
<evidence type="ECO:0000313" key="1">
    <source>
        <dbReference type="EMBL" id="MFM1524625.1"/>
    </source>
</evidence>
<comment type="caution">
    <text evidence="1">The sequence shown here is derived from an EMBL/GenBank/DDBJ whole genome shotgun (WGS) entry which is preliminary data.</text>
</comment>
<keyword evidence="2" id="KW-1185">Reference proteome</keyword>
<proteinExistence type="predicted"/>
<dbReference type="RefSeq" id="WP_408126371.1">
    <property type="nucleotide sequence ID" value="NZ_JBFNFH010000004.1"/>
</dbReference>
<protein>
    <submittedName>
        <fullName evidence="1">Uncharacterized protein</fullName>
    </submittedName>
</protein>
<gene>
    <name evidence="1" type="ORF">ABGF40_02960</name>
</gene>
<reference evidence="1 2" key="1">
    <citation type="journal article" date="2024" name="Front. Microbiol.">
        <title>Pangenomic and biochemical analyses of Helcococcus ovis reveal widespread tetracycline resistance and a novel bacterial species, Helcococcus bovis.</title>
        <authorList>
            <person name="Cunha F."/>
            <person name="Zhai Y."/>
            <person name="Casaro S."/>
            <person name="Jones K.L."/>
            <person name="Hernandez M."/>
            <person name="Bisinotto R.S."/>
            <person name="Kariyawasam S."/>
            <person name="Brown M.B."/>
            <person name="Phillips A."/>
            <person name="Jeong K.C."/>
            <person name="Galvao K.N."/>
        </authorList>
    </citation>
    <scope>NUCLEOTIDE SEQUENCE [LARGE SCALE GENOMIC DNA]</scope>
    <source>
        <strain evidence="1 2">KG197</strain>
    </source>
</reference>